<dbReference type="EMBL" id="JACGWN010000009">
    <property type="protein sequence ID" value="KAL0432804.1"/>
    <property type="molecule type" value="Genomic_DNA"/>
</dbReference>
<reference evidence="2" key="1">
    <citation type="submission" date="2020-06" db="EMBL/GenBank/DDBJ databases">
        <authorList>
            <person name="Li T."/>
            <person name="Hu X."/>
            <person name="Zhang T."/>
            <person name="Song X."/>
            <person name="Zhang H."/>
            <person name="Dai N."/>
            <person name="Sheng W."/>
            <person name="Hou X."/>
            <person name="Wei L."/>
        </authorList>
    </citation>
    <scope>NUCLEOTIDE SEQUENCE</scope>
    <source>
        <strain evidence="2">KEN1</strain>
        <tissue evidence="2">Leaf</tissue>
    </source>
</reference>
<reference evidence="2" key="2">
    <citation type="journal article" date="2024" name="Plant">
        <title>Genomic evolution and insights into agronomic trait innovations of Sesamum species.</title>
        <authorList>
            <person name="Miao H."/>
            <person name="Wang L."/>
            <person name="Qu L."/>
            <person name="Liu H."/>
            <person name="Sun Y."/>
            <person name="Le M."/>
            <person name="Wang Q."/>
            <person name="Wei S."/>
            <person name="Zheng Y."/>
            <person name="Lin W."/>
            <person name="Duan Y."/>
            <person name="Cao H."/>
            <person name="Xiong S."/>
            <person name="Wang X."/>
            <person name="Wei L."/>
            <person name="Li C."/>
            <person name="Ma Q."/>
            <person name="Ju M."/>
            <person name="Zhao R."/>
            <person name="Li G."/>
            <person name="Mu C."/>
            <person name="Tian Q."/>
            <person name="Mei H."/>
            <person name="Zhang T."/>
            <person name="Gao T."/>
            <person name="Zhang H."/>
        </authorList>
    </citation>
    <scope>NUCLEOTIDE SEQUENCE</scope>
    <source>
        <strain evidence="2">KEN1</strain>
    </source>
</reference>
<gene>
    <name evidence="2" type="ORF">Slati_2614700</name>
</gene>
<name>A0AAW2VST6_9LAMI</name>
<evidence type="ECO:0000313" key="2">
    <source>
        <dbReference type="EMBL" id="KAL0432804.1"/>
    </source>
</evidence>
<evidence type="ECO:0000256" key="1">
    <source>
        <dbReference type="SAM" id="MobiDB-lite"/>
    </source>
</evidence>
<feature type="compositionally biased region" description="Pro residues" evidence="1">
    <location>
        <begin position="1"/>
        <end position="17"/>
    </location>
</feature>
<feature type="region of interest" description="Disordered" evidence="1">
    <location>
        <begin position="1"/>
        <end position="22"/>
    </location>
</feature>
<organism evidence="2">
    <name type="scientific">Sesamum latifolium</name>
    <dbReference type="NCBI Taxonomy" id="2727402"/>
    <lineage>
        <taxon>Eukaryota</taxon>
        <taxon>Viridiplantae</taxon>
        <taxon>Streptophyta</taxon>
        <taxon>Embryophyta</taxon>
        <taxon>Tracheophyta</taxon>
        <taxon>Spermatophyta</taxon>
        <taxon>Magnoliopsida</taxon>
        <taxon>eudicotyledons</taxon>
        <taxon>Gunneridae</taxon>
        <taxon>Pentapetalae</taxon>
        <taxon>asterids</taxon>
        <taxon>lamiids</taxon>
        <taxon>Lamiales</taxon>
        <taxon>Pedaliaceae</taxon>
        <taxon>Sesamum</taxon>
    </lineage>
</organism>
<accession>A0AAW2VST6</accession>
<comment type="caution">
    <text evidence="2">The sequence shown here is derived from an EMBL/GenBank/DDBJ whole genome shotgun (WGS) entry which is preliminary data.</text>
</comment>
<dbReference type="AlphaFoldDB" id="A0AAW2VST6"/>
<sequence>MNGPATPPPSPRCPPTNPLLRHAAGHLRGDKIAPLCGQPPKQFWATTVRRNLLQAVKLLSPAHKEATARSLLPKGATPFFAAPVAQ</sequence>
<proteinExistence type="predicted"/>
<protein>
    <submittedName>
        <fullName evidence="2">Uncharacterized protein</fullName>
    </submittedName>
</protein>